<organism evidence="2 3">
    <name type="scientific">Stephania cephalantha</name>
    <dbReference type="NCBI Taxonomy" id="152367"/>
    <lineage>
        <taxon>Eukaryota</taxon>
        <taxon>Viridiplantae</taxon>
        <taxon>Streptophyta</taxon>
        <taxon>Embryophyta</taxon>
        <taxon>Tracheophyta</taxon>
        <taxon>Spermatophyta</taxon>
        <taxon>Magnoliopsida</taxon>
        <taxon>Ranunculales</taxon>
        <taxon>Menispermaceae</taxon>
        <taxon>Menispermoideae</taxon>
        <taxon>Cissampelideae</taxon>
        <taxon>Stephania</taxon>
    </lineage>
</organism>
<feature type="compositionally biased region" description="Low complexity" evidence="1">
    <location>
        <begin position="28"/>
        <end position="38"/>
    </location>
</feature>
<sequence>MVWRSIGVVVWVDDDGGSAAKEGDDLSRSSPSQGRSGSEPANQNKIKKMKNKEGAVGDAEHREEEGRFVIDEKWIEDRGSKSQSESGKRLIRSKSDWGVILDWVATQYKSPVTRILR</sequence>
<accession>A0AAP0LDE4</accession>
<gene>
    <name evidence="2" type="ORF">Scep_002155</name>
</gene>
<keyword evidence="3" id="KW-1185">Reference proteome</keyword>
<name>A0AAP0LDE4_9MAGN</name>
<feature type="region of interest" description="Disordered" evidence="1">
    <location>
        <begin position="14"/>
        <end position="63"/>
    </location>
</feature>
<comment type="caution">
    <text evidence="2">The sequence shown here is derived from an EMBL/GenBank/DDBJ whole genome shotgun (WGS) entry which is preliminary data.</text>
</comment>
<protein>
    <submittedName>
        <fullName evidence="2">Uncharacterized protein</fullName>
    </submittedName>
</protein>
<feature type="compositionally biased region" description="Basic and acidic residues" evidence="1">
    <location>
        <begin position="51"/>
        <end position="63"/>
    </location>
</feature>
<evidence type="ECO:0000313" key="2">
    <source>
        <dbReference type="EMBL" id="KAK9166964.1"/>
    </source>
</evidence>
<proteinExistence type="predicted"/>
<reference evidence="2 3" key="1">
    <citation type="submission" date="2024-01" db="EMBL/GenBank/DDBJ databases">
        <title>Genome assemblies of Stephania.</title>
        <authorList>
            <person name="Yang L."/>
        </authorList>
    </citation>
    <scope>NUCLEOTIDE SEQUENCE [LARGE SCALE GENOMIC DNA]</scope>
    <source>
        <strain evidence="2">JXDWG</strain>
        <tissue evidence="2">Leaf</tissue>
    </source>
</reference>
<evidence type="ECO:0000313" key="3">
    <source>
        <dbReference type="Proteomes" id="UP001419268"/>
    </source>
</evidence>
<evidence type="ECO:0000256" key="1">
    <source>
        <dbReference type="SAM" id="MobiDB-lite"/>
    </source>
</evidence>
<dbReference type="EMBL" id="JBBNAG010000001">
    <property type="protein sequence ID" value="KAK9166964.1"/>
    <property type="molecule type" value="Genomic_DNA"/>
</dbReference>
<dbReference type="AlphaFoldDB" id="A0AAP0LDE4"/>
<dbReference type="Proteomes" id="UP001419268">
    <property type="component" value="Unassembled WGS sequence"/>
</dbReference>